<dbReference type="GO" id="GO:0008289">
    <property type="term" value="F:lipid binding"/>
    <property type="evidence" value="ECO:0007669"/>
    <property type="project" value="UniProtKB-KW"/>
</dbReference>
<proteinExistence type="predicted"/>
<sequence length="280" mass="30744">MSIRFICDSTCDYTEQQAKELGITLVPLKVLFGEKEYFDGVDIKPEAFYDMLADSEELPTTSQPSPEAFLQYFREAKEAGDDVICILLASKLSGTCQSALVAKDIVEYERIYVIDSMQATLGTQLLTERAFALQKEGKNAEQIVEILEKEKEKVCIYLIVDTLLYLQKGGRLSATGMVVGSALNLKPVLAVHYGEVKVAGLARGQKGAREKLLKAMEKDGGMDKSRGYNLGYTGNNEFLGEFQDFIREHLGTEYNKMVAVGSVIGVHVGPGASAIAVFLN</sequence>
<name>A0A1E3AJX4_9FIRM</name>
<organism evidence="2 3">
    <name type="scientific">Eisenbergiella tayi</name>
    <dbReference type="NCBI Taxonomy" id="1432052"/>
    <lineage>
        <taxon>Bacteria</taxon>
        <taxon>Bacillati</taxon>
        <taxon>Bacillota</taxon>
        <taxon>Clostridia</taxon>
        <taxon>Lachnospirales</taxon>
        <taxon>Lachnospiraceae</taxon>
        <taxon>Eisenbergiella</taxon>
    </lineage>
</organism>
<evidence type="ECO:0000313" key="2">
    <source>
        <dbReference type="EMBL" id="ODM09014.1"/>
    </source>
</evidence>
<gene>
    <name evidence="2" type="ORF">BEI61_00643</name>
</gene>
<protein>
    <submittedName>
        <fullName evidence="2">DegV domain-containing protein</fullName>
    </submittedName>
</protein>
<dbReference type="PROSITE" id="PS51482">
    <property type="entry name" value="DEGV"/>
    <property type="match status" value="1"/>
</dbReference>
<dbReference type="PATRIC" id="fig|1432052.4.peg.721"/>
<dbReference type="EMBL" id="MCGH01000001">
    <property type="protein sequence ID" value="ODM09014.1"/>
    <property type="molecule type" value="Genomic_DNA"/>
</dbReference>
<dbReference type="InterPro" id="IPR050270">
    <property type="entry name" value="DegV_domain_contain"/>
</dbReference>
<accession>A0A1E3AJX4</accession>
<dbReference type="SUPFAM" id="SSF82549">
    <property type="entry name" value="DAK1/DegV-like"/>
    <property type="match status" value="1"/>
</dbReference>
<dbReference type="Pfam" id="PF02645">
    <property type="entry name" value="DegV"/>
    <property type="match status" value="1"/>
</dbReference>
<reference evidence="2 3" key="1">
    <citation type="submission" date="2016-07" db="EMBL/GenBank/DDBJ databases">
        <title>Characterization of isolates of Eisenbergiella tayi derived from blood cultures, using whole genome sequencing.</title>
        <authorList>
            <person name="Burdz T."/>
            <person name="Wiebe D."/>
            <person name="Huynh C."/>
            <person name="Bernard K."/>
        </authorList>
    </citation>
    <scope>NUCLEOTIDE SEQUENCE [LARGE SCALE GENOMIC DNA]</scope>
    <source>
        <strain evidence="2 3">NML 110608</strain>
    </source>
</reference>
<dbReference type="InterPro" id="IPR003797">
    <property type="entry name" value="DegV"/>
</dbReference>
<evidence type="ECO:0000313" key="3">
    <source>
        <dbReference type="Proteomes" id="UP000094067"/>
    </source>
</evidence>
<comment type="caution">
    <text evidence="2">The sequence shown here is derived from an EMBL/GenBank/DDBJ whole genome shotgun (WGS) entry which is preliminary data.</text>
</comment>
<dbReference type="RefSeq" id="WP_069151215.1">
    <property type="nucleotide sequence ID" value="NZ_MCGH01000001.1"/>
</dbReference>
<dbReference type="PANTHER" id="PTHR33434:SF2">
    <property type="entry name" value="FATTY ACID-BINDING PROTEIN TM_1468"/>
    <property type="match status" value="1"/>
</dbReference>
<dbReference type="AlphaFoldDB" id="A0A1E3AJX4"/>
<dbReference type="NCBIfam" id="TIGR00762">
    <property type="entry name" value="DegV"/>
    <property type="match status" value="1"/>
</dbReference>
<dbReference type="PANTHER" id="PTHR33434">
    <property type="entry name" value="DEGV DOMAIN-CONTAINING PROTEIN DR_1986-RELATED"/>
    <property type="match status" value="1"/>
</dbReference>
<dbReference type="Gene3D" id="3.30.1180.10">
    <property type="match status" value="1"/>
</dbReference>
<dbReference type="InterPro" id="IPR043168">
    <property type="entry name" value="DegV_C"/>
</dbReference>
<keyword evidence="1" id="KW-0446">Lipid-binding</keyword>
<dbReference type="Gene3D" id="3.40.50.10170">
    <property type="match status" value="1"/>
</dbReference>
<evidence type="ECO:0000256" key="1">
    <source>
        <dbReference type="ARBA" id="ARBA00023121"/>
    </source>
</evidence>
<dbReference type="Proteomes" id="UP000094067">
    <property type="component" value="Unassembled WGS sequence"/>
</dbReference>